<accession>A0AA88DLG7</accession>
<sequence length="147" mass="15945">MCRPVGATGPIGGRHVAPRLYAVSSRTPWASPAKGPQCLSEWVVAGGDLTCDGSWWVASVIGEVWIQPTSDHGRPPGAWPGDRSRCNFSRALPSTPSSGHPSTRFRQLSSPRPNEYSRHGDDPSREGCPVIGDDRVINNDIKFKIKN</sequence>
<dbReference type="EMBL" id="BTGU01000070">
    <property type="protein sequence ID" value="GMN57450.1"/>
    <property type="molecule type" value="Genomic_DNA"/>
</dbReference>
<reference evidence="2" key="1">
    <citation type="submission" date="2023-07" db="EMBL/GenBank/DDBJ databases">
        <title>draft genome sequence of fig (Ficus carica).</title>
        <authorList>
            <person name="Takahashi T."/>
            <person name="Nishimura K."/>
        </authorList>
    </citation>
    <scope>NUCLEOTIDE SEQUENCE</scope>
</reference>
<feature type="compositionally biased region" description="Polar residues" evidence="1">
    <location>
        <begin position="92"/>
        <end position="112"/>
    </location>
</feature>
<feature type="region of interest" description="Disordered" evidence="1">
    <location>
        <begin position="67"/>
        <end position="131"/>
    </location>
</feature>
<evidence type="ECO:0000256" key="1">
    <source>
        <dbReference type="SAM" id="MobiDB-lite"/>
    </source>
</evidence>
<evidence type="ECO:0000313" key="3">
    <source>
        <dbReference type="Proteomes" id="UP001187192"/>
    </source>
</evidence>
<proteinExistence type="predicted"/>
<protein>
    <submittedName>
        <fullName evidence="2">Uncharacterized protein</fullName>
    </submittedName>
</protein>
<organism evidence="2 3">
    <name type="scientific">Ficus carica</name>
    <name type="common">Common fig</name>
    <dbReference type="NCBI Taxonomy" id="3494"/>
    <lineage>
        <taxon>Eukaryota</taxon>
        <taxon>Viridiplantae</taxon>
        <taxon>Streptophyta</taxon>
        <taxon>Embryophyta</taxon>
        <taxon>Tracheophyta</taxon>
        <taxon>Spermatophyta</taxon>
        <taxon>Magnoliopsida</taxon>
        <taxon>eudicotyledons</taxon>
        <taxon>Gunneridae</taxon>
        <taxon>Pentapetalae</taxon>
        <taxon>rosids</taxon>
        <taxon>fabids</taxon>
        <taxon>Rosales</taxon>
        <taxon>Moraceae</taxon>
        <taxon>Ficeae</taxon>
        <taxon>Ficus</taxon>
    </lineage>
</organism>
<gene>
    <name evidence="2" type="ORF">TIFTF001_026568</name>
</gene>
<name>A0AA88DLG7_FICCA</name>
<dbReference type="Proteomes" id="UP001187192">
    <property type="component" value="Unassembled WGS sequence"/>
</dbReference>
<comment type="caution">
    <text evidence="2">The sequence shown here is derived from an EMBL/GenBank/DDBJ whole genome shotgun (WGS) entry which is preliminary data.</text>
</comment>
<keyword evidence="3" id="KW-1185">Reference proteome</keyword>
<dbReference type="AlphaFoldDB" id="A0AA88DLG7"/>
<evidence type="ECO:0000313" key="2">
    <source>
        <dbReference type="EMBL" id="GMN57450.1"/>
    </source>
</evidence>
<feature type="compositionally biased region" description="Basic and acidic residues" evidence="1">
    <location>
        <begin position="115"/>
        <end position="125"/>
    </location>
</feature>